<dbReference type="EMBL" id="JAPKFM010000002">
    <property type="protein sequence ID" value="MCX2963123.1"/>
    <property type="molecule type" value="Genomic_DNA"/>
</dbReference>
<dbReference type="AlphaFoldDB" id="A0A9X3D1I5"/>
<keyword evidence="1" id="KW-0812">Transmembrane</keyword>
<reference evidence="2" key="1">
    <citation type="submission" date="2022-10" db="EMBL/GenBank/DDBJ databases">
        <title>WGS of marine actinomycetes from Thailand.</title>
        <authorList>
            <person name="Thawai C."/>
        </authorList>
    </citation>
    <scope>NUCLEOTIDE SEQUENCE</scope>
    <source>
        <strain evidence="2">SW21</strain>
    </source>
</reference>
<gene>
    <name evidence="2" type="ORF">OSB52_03350</name>
</gene>
<evidence type="ECO:0000256" key="1">
    <source>
        <dbReference type="SAM" id="Phobius"/>
    </source>
</evidence>
<sequence>MSVALGPSHAPAPGGGSDGGWGPTEALCSALLATFGFVVTFLLIFVGASATAVVLAALVAVGSVVVEIHLLNRLP</sequence>
<keyword evidence="1" id="KW-1133">Transmembrane helix</keyword>
<keyword evidence="3" id="KW-1185">Reference proteome</keyword>
<dbReference type="RefSeq" id="WP_266060153.1">
    <property type="nucleotide sequence ID" value="NZ_JAPKFM010000002.1"/>
</dbReference>
<feature type="transmembrane region" description="Helical" evidence="1">
    <location>
        <begin position="52"/>
        <end position="71"/>
    </location>
</feature>
<evidence type="ECO:0000313" key="2">
    <source>
        <dbReference type="EMBL" id="MCX2963123.1"/>
    </source>
</evidence>
<organism evidence="2 3">
    <name type="scientific">Gordonia aquimaris</name>
    <dbReference type="NCBI Taxonomy" id="2984863"/>
    <lineage>
        <taxon>Bacteria</taxon>
        <taxon>Bacillati</taxon>
        <taxon>Actinomycetota</taxon>
        <taxon>Actinomycetes</taxon>
        <taxon>Mycobacteriales</taxon>
        <taxon>Gordoniaceae</taxon>
        <taxon>Gordonia</taxon>
    </lineage>
</organism>
<proteinExistence type="predicted"/>
<protein>
    <submittedName>
        <fullName evidence="2">Uncharacterized protein</fullName>
    </submittedName>
</protein>
<feature type="transmembrane region" description="Helical" evidence="1">
    <location>
        <begin position="26"/>
        <end position="46"/>
    </location>
</feature>
<name>A0A9X3D1I5_9ACTN</name>
<evidence type="ECO:0000313" key="3">
    <source>
        <dbReference type="Proteomes" id="UP001143347"/>
    </source>
</evidence>
<dbReference type="Proteomes" id="UP001143347">
    <property type="component" value="Unassembled WGS sequence"/>
</dbReference>
<accession>A0A9X3D1I5</accession>
<keyword evidence="1" id="KW-0472">Membrane</keyword>
<comment type="caution">
    <text evidence="2">The sequence shown here is derived from an EMBL/GenBank/DDBJ whole genome shotgun (WGS) entry which is preliminary data.</text>
</comment>